<dbReference type="InterPro" id="IPR052962">
    <property type="entry name" value="AA_Transporter_AGT"/>
</dbReference>
<dbReference type="InterPro" id="IPR002293">
    <property type="entry name" value="AA/rel_permease1"/>
</dbReference>
<evidence type="ECO:0000313" key="6">
    <source>
        <dbReference type="EMBL" id="SDJ83921.1"/>
    </source>
</evidence>
<sequence length="562" mass="60347">MGPTMGTPAGSPTRATVQLDHGVRRDVNRISLLFTGVGAIIGSGWLFGALYASQIAGPAAILSWIVGAIMVLFIGFVYAELSVMFPVVGGIIRFPHYSFGSFASFSSGWISWLAAAAVTPIEVLATMQYAYPYASWLMTPVEGEYLVSGYGWLIAIALMALYSTINALGVGVFARLNNILVWWKLAVIVLVIVVFFAVSFNPGNLSEFGGFTPEGAGTIFTAIPAAGVAFSYLGFRNGVEFAGETDNPQRNVPFALIGSVVITAIIYVLLQIAFVTGLPRDLLGDGWGELTFAESAGPLAGLALVLGVVWMAWLLRVDAVVSPADTGLIYAGVTTRLSYANARNDNAPQALTRLNRRGVPWISVLLMFVVGCFFFLPFPAWSKFIGFITSAFAVSFAPGCLVVGAMRRQLPDQDRPFRLPGGDTIPLLAFFSSNLLVFWSTWSINEKMLIGLLVGYVVFVIYHVATKHDTPPVDFKAGSWFPVWLAGMLALSYFGEVTPNQPAEEALLLQGGDGPIGVGLGALIIAVWSVLIYYYAMAVRLPSRRVASFVEKTPTDAPHTAG</sequence>
<dbReference type="Proteomes" id="UP000199213">
    <property type="component" value="Unassembled WGS sequence"/>
</dbReference>
<dbReference type="EMBL" id="FNFM01000002">
    <property type="protein sequence ID" value="SDJ83921.1"/>
    <property type="molecule type" value="Genomic_DNA"/>
</dbReference>
<evidence type="ECO:0000256" key="4">
    <source>
        <dbReference type="ARBA" id="ARBA00023136"/>
    </source>
</evidence>
<evidence type="ECO:0000256" key="3">
    <source>
        <dbReference type="ARBA" id="ARBA00022989"/>
    </source>
</evidence>
<dbReference type="GO" id="GO:0016020">
    <property type="term" value="C:membrane"/>
    <property type="evidence" value="ECO:0007669"/>
    <property type="project" value="UniProtKB-SubCell"/>
</dbReference>
<proteinExistence type="predicted"/>
<keyword evidence="4 5" id="KW-0472">Membrane</keyword>
<accession>A0A1G8X0D8</accession>
<feature type="transmembrane region" description="Helical" evidence="5">
    <location>
        <begin position="64"/>
        <end position="88"/>
    </location>
</feature>
<dbReference type="Pfam" id="PF13520">
    <property type="entry name" value="AA_permease_2"/>
    <property type="match status" value="1"/>
</dbReference>
<dbReference type="PANTHER" id="PTHR47547:SF1">
    <property type="entry name" value="ASPARTATE-PROTON SYMPORTER"/>
    <property type="match status" value="1"/>
</dbReference>
<evidence type="ECO:0000313" key="7">
    <source>
        <dbReference type="Proteomes" id="UP000199213"/>
    </source>
</evidence>
<feature type="transmembrane region" description="Helical" evidence="5">
    <location>
        <begin position="359"/>
        <end position="378"/>
    </location>
</feature>
<dbReference type="PANTHER" id="PTHR47547">
    <property type="match status" value="1"/>
</dbReference>
<evidence type="ECO:0000256" key="2">
    <source>
        <dbReference type="ARBA" id="ARBA00022692"/>
    </source>
</evidence>
<feature type="transmembrane region" description="Helical" evidence="5">
    <location>
        <begin position="515"/>
        <end position="536"/>
    </location>
</feature>
<comment type="subcellular location">
    <subcellularLocation>
        <location evidence="1">Membrane</location>
        <topology evidence="1">Multi-pass membrane protein</topology>
    </subcellularLocation>
</comment>
<keyword evidence="3 5" id="KW-1133">Transmembrane helix</keyword>
<dbReference type="Gene3D" id="1.20.1740.10">
    <property type="entry name" value="Amino acid/polyamine transporter I"/>
    <property type="match status" value="1"/>
</dbReference>
<feature type="transmembrane region" description="Helical" evidence="5">
    <location>
        <begin position="425"/>
        <end position="442"/>
    </location>
</feature>
<dbReference type="AlphaFoldDB" id="A0A1G8X0D8"/>
<reference evidence="7" key="1">
    <citation type="submission" date="2016-10" db="EMBL/GenBank/DDBJ databases">
        <authorList>
            <person name="Varghese N."/>
            <person name="Submissions S."/>
        </authorList>
    </citation>
    <scope>NUCLEOTIDE SEQUENCE [LARGE SCALE GENOMIC DNA]</scope>
    <source>
        <strain evidence="7">DSM 45460</strain>
    </source>
</reference>
<feature type="transmembrane region" description="Helical" evidence="5">
    <location>
        <begin position="181"/>
        <end position="200"/>
    </location>
</feature>
<feature type="transmembrane region" description="Helical" evidence="5">
    <location>
        <begin position="30"/>
        <end position="52"/>
    </location>
</feature>
<feature type="transmembrane region" description="Helical" evidence="5">
    <location>
        <begin position="150"/>
        <end position="174"/>
    </location>
</feature>
<feature type="transmembrane region" description="Helical" evidence="5">
    <location>
        <begin position="384"/>
        <end position="404"/>
    </location>
</feature>
<feature type="transmembrane region" description="Helical" evidence="5">
    <location>
        <begin position="448"/>
        <end position="465"/>
    </location>
</feature>
<gene>
    <name evidence="6" type="ORF">SAMN04487820_102314</name>
</gene>
<feature type="transmembrane region" description="Helical" evidence="5">
    <location>
        <begin position="295"/>
        <end position="315"/>
    </location>
</feature>
<protein>
    <submittedName>
        <fullName evidence="6">Amino acid/polyamine/organocation transporter, APC superfamily (TC 2.A.3)</fullName>
    </submittedName>
</protein>
<evidence type="ECO:0000256" key="1">
    <source>
        <dbReference type="ARBA" id="ARBA00004141"/>
    </source>
</evidence>
<evidence type="ECO:0000256" key="5">
    <source>
        <dbReference type="SAM" id="Phobius"/>
    </source>
</evidence>
<feature type="transmembrane region" description="Helical" evidence="5">
    <location>
        <begin position="215"/>
        <end position="233"/>
    </location>
</feature>
<feature type="transmembrane region" description="Helical" evidence="5">
    <location>
        <begin position="477"/>
        <end position="495"/>
    </location>
</feature>
<keyword evidence="7" id="KW-1185">Reference proteome</keyword>
<feature type="transmembrane region" description="Helical" evidence="5">
    <location>
        <begin position="109"/>
        <end position="130"/>
    </location>
</feature>
<keyword evidence="2 5" id="KW-0812">Transmembrane</keyword>
<organism evidence="6 7">
    <name type="scientific">Actinopolyspora mzabensis</name>
    <dbReference type="NCBI Taxonomy" id="995066"/>
    <lineage>
        <taxon>Bacteria</taxon>
        <taxon>Bacillati</taxon>
        <taxon>Actinomycetota</taxon>
        <taxon>Actinomycetes</taxon>
        <taxon>Actinopolysporales</taxon>
        <taxon>Actinopolysporaceae</taxon>
        <taxon>Actinopolyspora</taxon>
    </lineage>
</organism>
<feature type="transmembrane region" description="Helical" evidence="5">
    <location>
        <begin position="254"/>
        <end position="275"/>
    </location>
</feature>
<dbReference type="GO" id="GO:0022857">
    <property type="term" value="F:transmembrane transporter activity"/>
    <property type="evidence" value="ECO:0007669"/>
    <property type="project" value="InterPro"/>
</dbReference>
<name>A0A1G8X0D8_ACTMZ</name>